<dbReference type="EMBL" id="RHHB01000002">
    <property type="protein sequence ID" value="RNB51852.1"/>
    <property type="molecule type" value="Genomic_DNA"/>
</dbReference>
<dbReference type="InterPro" id="IPR036390">
    <property type="entry name" value="WH_DNA-bd_sf"/>
</dbReference>
<protein>
    <submittedName>
        <fullName evidence="2">MarR family transcriptional regulator</fullName>
    </submittedName>
</protein>
<dbReference type="OrthoDB" id="8966183at2"/>
<sequence>MTNVDSTSGDIVASLGHLTLGSRLKRLGERLQGETTRFIQAQGIDLPSSWFPLLAALDRGEATVGELAEALGVSQPGVTRSVANLAGIGLVQVATGDADRRRRTVRLTGEGAALVERARRELWPRIDAAVAEACAGLEGSLLEQVGVLERRLDEVPIDRRAAAVATVPPVPPAPMAPVTAGSRP</sequence>
<dbReference type="PANTHER" id="PTHR33164:SF57">
    <property type="entry name" value="MARR-FAMILY TRANSCRIPTIONAL REGULATOR"/>
    <property type="match status" value="1"/>
</dbReference>
<dbReference type="PANTHER" id="PTHR33164">
    <property type="entry name" value="TRANSCRIPTIONAL REGULATOR, MARR FAMILY"/>
    <property type="match status" value="1"/>
</dbReference>
<dbReference type="Gene3D" id="1.10.10.10">
    <property type="entry name" value="Winged helix-like DNA-binding domain superfamily/Winged helix DNA-binding domain"/>
    <property type="match status" value="1"/>
</dbReference>
<dbReference type="RefSeq" id="WP_122935486.1">
    <property type="nucleotide sequence ID" value="NZ_JBHSNT010000044.1"/>
</dbReference>
<dbReference type="InterPro" id="IPR000835">
    <property type="entry name" value="HTH_MarR-typ"/>
</dbReference>
<feature type="domain" description="HTH marR-type" evidence="1">
    <location>
        <begin position="17"/>
        <end position="154"/>
    </location>
</feature>
<dbReference type="PROSITE" id="PS50995">
    <property type="entry name" value="HTH_MARR_2"/>
    <property type="match status" value="1"/>
</dbReference>
<reference evidence="2 3" key="1">
    <citation type="submission" date="2018-10" db="EMBL/GenBank/DDBJ databases">
        <title>Isolation, diversity and antibacterial activity of antinobacteria from the wheat rhizosphere soil.</title>
        <authorList>
            <person name="Sun T."/>
        </authorList>
    </citation>
    <scope>NUCLEOTIDE SEQUENCE [LARGE SCALE GENOMIC DNA]</scope>
    <source>
        <strain evidence="2 3">SJ-23</strain>
    </source>
</reference>
<dbReference type="AlphaFoldDB" id="A0A3M8AKW5"/>
<evidence type="ECO:0000259" key="1">
    <source>
        <dbReference type="PROSITE" id="PS50995"/>
    </source>
</evidence>
<dbReference type="InterPro" id="IPR011991">
    <property type="entry name" value="ArsR-like_HTH"/>
</dbReference>
<proteinExistence type="predicted"/>
<evidence type="ECO:0000313" key="3">
    <source>
        <dbReference type="Proteomes" id="UP000275048"/>
    </source>
</evidence>
<dbReference type="InterPro" id="IPR039422">
    <property type="entry name" value="MarR/SlyA-like"/>
</dbReference>
<dbReference type="Pfam" id="PF12802">
    <property type="entry name" value="MarR_2"/>
    <property type="match status" value="1"/>
</dbReference>
<dbReference type="InterPro" id="IPR036388">
    <property type="entry name" value="WH-like_DNA-bd_sf"/>
</dbReference>
<accession>A0A3M8AKW5</accession>
<evidence type="ECO:0000313" key="2">
    <source>
        <dbReference type="EMBL" id="RNB51852.1"/>
    </source>
</evidence>
<comment type="caution">
    <text evidence="2">The sequence shown here is derived from an EMBL/GenBank/DDBJ whole genome shotgun (WGS) entry which is preliminary data.</text>
</comment>
<name>A0A3M8AKW5_9MICO</name>
<dbReference type="GO" id="GO:0003700">
    <property type="term" value="F:DNA-binding transcription factor activity"/>
    <property type="evidence" value="ECO:0007669"/>
    <property type="project" value="InterPro"/>
</dbReference>
<dbReference type="GO" id="GO:0006950">
    <property type="term" value="P:response to stress"/>
    <property type="evidence" value="ECO:0007669"/>
    <property type="project" value="TreeGrafter"/>
</dbReference>
<dbReference type="PRINTS" id="PR00598">
    <property type="entry name" value="HTHMARR"/>
</dbReference>
<dbReference type="SMART" id="SM00347">
    <property type="entry name" value="HTH_MARR"/>
    <property type="match status" value="1"/>
</dbReference>
<keyword evidence="3" id="KW-1185">Reference proteome</keyword>
<dbReference type="Proteomes" id="UP000275048">
    <property type="component" value="Unassembled WGS sequence"/>
</dbReference>
<gene>
    <name evidence="2" type="ORF">EDM22_02585</name>
</gene>
<dbReference type="CDD" id="cd00090">
    <property type="entry name" value="HTH_ARSR"/>
    <property type="match status" value="1"/>
</dbReference>
<organism evidence="2 3">
    <name type="scientific">Agromyces tardus</name>
    <dbReference type="NCBI Taxonomy" id="2583849"/>
    <lineage>
        <taxon>Bacteria</taxon>
        <taxon>Bacillati</taxon>
        <taxon>Actinomycetota</taxon>
        <taxon>Actinomycetes</taxon>
        <taxon>Micrococcales</taxon>
        <taxon>Microbacteriaceae</taxon>
        <taxon>Agromyces</taxon>
    </lineage>
</organism>
<dbReference type="SUPFAM" id="SSF46785">
    <property type="entry name" value="Winged helix' DNA-binding domain"/>
    <property type="match status" value="1"/>
</dbReference>